<organism evidence="1 2">
    <name type="scientific">Promethearchaeum syntrophicum</name>
    <dbReference type="NCBI Taxonomy" id="2594042"/>
    <lineage>
        <taxon>Archaea</taxon>
        <taxon>Promethearchaeati</taxon>
        <taxon>Promethearchaeota</taxon>
        <taxon>Promethearchaeia</taxon>
        <taxon>Promethearchaeales</taxon>
        <taxon>Promethearchaeaceae</taxon>
        <taxon>Promethearchaeum</taxon>
    </lineage>
</organism>
<sequence length="44" mass="5401">MKINNKNQPIEKIFMFWIIHDNIPQDIWVDVFHQLHARGRSLAW</sequence>
<reference evidence="1 2" key="2">
    <citation type="journal article" date="2024" name="Int. J. Syst. Evol. Microbiol.">
        <title>Promethearchaeum syntrophicum gen. nov., sp. nov., an anaerobic, obligately syntrophic archaeon, the first isolate of the lineage 'Asgard' archaea, and proposal of the new archaeal phylum Promethearchaeota phyl. nov. and kingdom Promethearchaeati regn. nov.</title>
        <authorList>
            <person name="Imachi H."/>
            <person name="Nobu M.K."/>
            <person name="Kato S."/>
            <person name="Takaki Y."/>
            <person name="Miyazaki M."/>
            <person name="Miyata M."/>
            <person name="Ogawara M."/>
            <person name="Saito Y."/>
            <person name="Sakai S."/>
            <person name="Tahara Y.O."/>
            <person name="Takano Y."/>
            <person name="Tasumi E."/>
            <person name="Uematsu K."/>
            <person name="Yoshimura T."/>
            <person name="Itoh T."/>
            <person name="Ohkuma M."/>
            <person name="Takai K."/>
        </authorList>
    </citation>
    <scope>NUCLEOTIDE SEQUENCE [LARGE SCALE GENOMIC DNA]</scope>
    <source>
        <strain evidence="1 2">MK-D1</strain>
    </source>
</reference>
<gene>
    <name evidence="1" type="ORF">DSAG12_04610</name>
</gene>
<evidence type="ECO:0000313" key="2">
    <source>
        <dbReference type="Proteomes" id="UP000321408"/>
    </source>
</evidence>
<dbReference type="Proteomes" id="UP000321408">
    <property type="component" value="Chromosome"/>
</dbReference>
<reference evidence="1 2" key="1">
    <citation type="journal article" date="2020" name="Nature">
        <title>Isolation of an archaeon at the prokaryote-eukaryote interface.</title>
        <authorList>
            <person name="Imachi H."/>
            <person name="Nobu M.K."/>
            <person name="Nakahara N."/>
            <person name="Morono Y."/>
            <person name="Ogawara M."/>
            <person name="Takaki Y."/>
            <person name="Takano Y."/>
            <person name="Uematsu K."/>
            <person name="Ikuta T."/>
            <person name="Ito M."/>
            <person name="Matsui Y."/>
            <person name="Miyazaki M."/>
            <person name="Murata K."/>
            <person name="Saito Y."/>
            <person name="Sakai S."/>
            <person name="Song C."/>
            <person name="Tasumi E."/>
            <person name="Yamanaka Y."/>
            <person name="Yamaguchi T."/>
            <person name="Kamagata Y."/>
            <person name="Tamaki H."/>
            <person name="Takai K."/>
        </authorList>
    </citation>
    <scope>NUCLEOTIDE SEQUENCE [LARGE SCALE GENOMIC DNA]</scope>
    <source>
        <strain evidence="1 2">MK-D1</strain>
    </source>
</reference>
<evidence type="ECO:0000313" key="1">
    <source>
        <dbReference type="EMBL" id="XDF89343.1"/>
    </source>
</evidence>
<proteinExistence type="predicted"/>
<protein>
    <submittedName>
        <fullName evidence="1">Uncharacterized protein</fullName>
    </submittedName>
</protein>
<name>A0AC61ZU60_9ARCH</name>
<keyword evidence="2" id="KW-1185">Reference proteome</keyword>
<accession>A0AC61ZU60</accession>
<dbReference type="EMBL" id="CP042905">
    <property type="protein sequence ID" value="XDF89343.1"/>
    <property type="molecule type" value="Genomic_DNA"/>
</dbReference>